<dbReference type="SUPFAM" id="SSF63380">
    <property type="entry name" value="Riboflavin synthase domain-like"/>
    <property type="match status" value="1"/>
</dbReference>
<feature type="domain" description="Flavodoxin-like" evidence="10">
    <location>
        <begin position="14"/>
        <end position="158"/>
    </location>
</feature>
<keyword evidence="7 9" id="KW-0521">NADP</keyword>
<comment type="similarity">
    <text evidence="9">Belongs to the NADPH-dependent diflavin oxidoreductase NDOR1 family.</text>
</comment>
<dbReference type="GO" id="GO:0050660">
    <property type="term" value="F:flavin adenine dinucleotide binding"/>
    <property type="evidence" value="ECO:0007669"/>
    <property type="project" value="UniProtKB-UniRule"/>
</dbReference>
<dbReference type="Gene3D" id="3.40.50.360">
    <property type="match status" value="1"/>
</dbReference>
<dbReference type="PROSITE" id="PS51384">
    <property type="entry name" value="FAD_FR"/>
    <property type="match status" value="1"/>
</dbReference>
<feature type="binding site" evidence="9">
    <location>
        <position position="448"/>
    </location>
    <ligand>
        <name>FAD</name>
        <dbReference type="ChEBI" id="CHEBI:57692"/>
    </ligand>
</feature>
<dbReference type="InterPro" id="IPR039261">
    <property type="entry name" value="FNR_nucleotide-bd"/>
</dbReference>
<feature type="binding site" evidence="9">
    <location>
        <position position="567"/>
    </location>
    <ligand>
        <name>NADP(+)</name>
        <dbReference type="ChEBI" id="CHEBI:58349"/>
    </ligand>
</feature>
<dbReference type="GO" id="GO:0005739">
    <property type="term" value="C:mitochondrion"/>
    <property type="evidence" value="ECO:0007669"/>
    <property type="project" value="UniProtKB-SubCell"/>
</dbReference>
<evidence type="ECO:0000256" key="8">
    <source>
        <dbReference type="ARBA" id="ARBA00023002"/>
    </source>
</evidence>
<evidence type="ECO:0000313" key="13">
    <source>
        <dbReference type="Proteomes" id="UP000070700"/>
    </source>
</evidence>
<dbReference type="InterPro" id="IPR003097">
    <property type="entry name" value="CysJ-like_FAD-binding"/>
</dbReference>
<dbReference type="FunCoup" id="A0A194X321">
    <property type="interactions" value="771"/>
</dbReference>
<dbReference type="GO" id="GO:0005829">
    <property type="term" value="C:cytosol"/>
    <property type="evidence" value="ECO:0007669"/>
    <property type="project" value="TreeGrafter"/>
</dbReference>
<comment type="caution">
    <text evidence="9">Lacks conserved residue(s) required for the propagation of feature annotation.</text>
</comment>
<dbReference type="STRING" id="149040.A0A194X321"/>
<evidence type="ECO:0000256" key="6">
    <source>
        <dbReference type="ARBA" id="ARBA00022827"/>
    </source>
</evidence>
<dbReference type="InterPro" id="IPR001433">
    <property type="entry name" value="OxRdtase_FAD/NAD-bd"/>
</dbReference>
<dbReference type="FunFam" id="1.20.990.10:FF:000013">
    <property type="entry name" value="NADPH-dependent diflavin oxidoreductase 1"/>
    <property type="match status" value="1"/>
</dbReference>
<feature type="binding site" evidence="9">
    <location>
        <begin position="67"/>
        <end position="70"/>
    </location>
    <ligand>
        <name>FMN</name>
        <dbReference type="ChEBI" id="CHEBI:58210"/>
    </ligand>
</feature>
<accession>A0A194X321</accession>
<protein>
    <recommendedName>
        <fullName evidence="9">NADPH-dependent diflavin oxidoreductase 1</fullName>
        <ecNumber evidence="9">1.18.1.-</ecNumber>
    </recommendedName>
    <alternativeName>
        <fullName evidence="9">NADPH-dependent FMN and FAD-containing oxidoreductase</fullName>
    </alternativeName>
</protein>
<keyword evidence="13" id="KW-1185">Reference proteome</keyword>
<comment type="similarity">
    <text evidence="9">In the C-terminal section; belongs to the flavoprotein pyridine nucleotide cytochrome reductase family.</text>
</comment>
<comment type="subcellular location">
    <subcellularLocation>
        <location evidence="9">Cytoplasm</location>
    </subcellularLocation>
    <subcellularLocation>
        <location evidence="9">Mitochondrion</location>
    </subcellularLocation>
    <text evidence="9">Relocalizes to mitochondria after H(2)O(2) exposure.</text>
</comment>
<dbReference type="Pfam" id="PF00258">
    <property type="entry name" value="Flavodoxin_1"/>
    <property type="match status" value="1"/>
</dbReference>
<dbReference type="AlphaFoldDB" id="A0A194X321"/>
<dbReference type="GO" id="GO:0160246">
    <property type="term" value="F:NADPH-iron-sulfur [2Fe-2S] protein oxidoreductase activity"/>
    <property type="evidence" value="ECO:0007669"/>
    <property type="project" value="InterPro"/>
</dbReference>
<evidence type="ECO:0000259" key="11">
    <source>
        <dbReference type="PROSITE" id="PS51384"/>
    </source>
</evidence>
<comment type="catalytic activity">
    <reaction evidence="9">
        <text>2 oxidized [2Fe-2S]-[protein] + NADPH = 2 reduced [2Fe-2S]-[protein] + NADP(+) + H(+)</text>
        <dbReference type="Rhea" id="RHEA:67716"/>
        <dbReference type="Rhea" id="RHEA-COMP:17327"/>
        <dbReference type="Rhea" id="RHEA-COMP:17328"/>
        <dbReference type="ChEBI" id="CHEBI:15378"/>
        <dbReference type="ChEBI" id="CHEBI:33737"/>
        <dbReference type="ChEBI" id="CHEBI:33738"/>
        <dbReference type="ChEBI" id="CHEBI:57783"/>
        <dbReference type="ChEBI" id="CHEBI:58349"/>
    </reaction>
</comment>
<evidence type="ECO:0000256" key="2">
    <source>
        <dbReference type="ARBA" id="ARBA00001974"/>
    </source>
</evidence>
<dbReference type="PROSITE" id="PS50902">
    <property type="entry name" value="FLAVODOXIN_LIKE"/>
    <property type="match status" value="1"/>
</dbReference>
<feature type="binding site" evidence="9">
    <location>
        <begin position="634"/>
        <end position="635"/>
    </location>
    <ligand>
        <name>NADP(+)</name>
        <dbReference type="ChEBI" id="CHEBI:58349"/>
    </ligand>
</feature>
<dbReference type="SUPFAM" id="SSF52218">
    <property type="entry name" value="Flavoproteins"/>
    <property type="match status" value="1"/>
</dbReference>
<dbReference type="InterPro" id="IPR023173">
    <property type="entry name" value="NADPH_Cyt_P450_Rdtase_alpha"/>
</dbReference>
<comment type="similarity">
    <text evidence="9">In the N-terminal section; belongs to the flavodoxin family.</text>
</comment>
<feature type="binding site" evidence="9">
    <location>
        <position position="717"/>
    </location>
    <ligand>
        <name>FAD</name>
        <dbReference type="ChEBI" id="CHEBI:57692"/>
    </ligand>
</feature>
<evidence type="ECO:0000256" key="7">
    <source>
        <dbReference type="ARBA" id="ARBA00022857"/>
    </source>
</evidence>
<dbReference type="FunFam" id="3.40.50.360:FF:000034">
    <property type="entry name" value="NADPH-dependent diflavin oxidoreductase 1"/>
    <property type="match status" value="1"/>
</dbReference>
<evidence type="ECO:0000256" key="3">
    <source>
        <dbReference type="ARBA" id="ARBA00022490"/>
    </source>
</evidence>
<keyword evidence="3 9" id="KW-0963">Cytoplasm</keyword>
<reference evidence="12 13" key="1">
    <citation type="submission" date="2015-10" db="EMBL/GenBank/DDBJ databases">
        <title>Full genome of DAOMC 229536 Phialocephala scopiformis, a fungal endophyte of spruce producing the potent anti-insectan compound rugulosin.</title>
        <authorList>
            <consortium name="DOE Joint Genome Institute"/>
            <person name="Walker A.K."/>
            <person name="Frasz S.L."/>
            <person name="Seifert K.A."/>
            <person name="Miller J.D."/>
            <person name="Mondo S.J."/>
            <person name="Labutti K."/>
            <person name="Lipzen A."/>
            <person name="Dockter R."/>
            <person name="Kennedy M."/>
            <person name="Grigoriev I.V."/>
            <person name="Spatafora J.W."/>
        </authorList>
    </citation>
    <scope>NUCLEOTIDE SEQUENCE [LARGE SCALE GENOMIC DNA]</scope>
    <source>
        <strain evidence="12 13">CBS 120377</strain>
    </source>
</reference>
<dbReference type="InParanoid" id="A0A194X321"/>
<dbReference type="Pfam" id="PF00667">
    <property type="entry name" value="FAD_binding_1"/>
    <property type="match status" value="1"/>
</dbReference>
<dbReference type="Gene3D" id="3.40.50.80">
    <property type="entry name" value="Nucleotide-binding domain of ferredoxin-NADP reductase (FNR) module"/>
    <property type="match status" value="1"/>
</dbReference>
<dbReference type="InterPro" id="IPR028879">
    <property type="entry name" value="NDOR1"/>
</dbReference>
<dbReference type="EC" id="1.18.1.-" evidence="9"/>
<dbReference type="SUPFAM" id="SSF52343">
    <property type="entry name" value="Ferredoxin reductase-like, C-terminal NADP-linked domain"/>
    <property type="match status" value="1"/>
</dbReference>
<dbReference type="Proteomes" id="UP000070700">
    <property type="component" value="Unassembled WGS sequence"/>
</dbReference>
<dbReference type="EMBL" id="KQ947420">
    <property type="protein sequence ID" value="KUJ14576.1"/>
    <property type="molecule type" value="Genomic_DNA"/>
</dbReference>
<dbReference type="GO" id="GO:0016651">
    <property type="term" value="F:oxidoreductase activity, acting on NAD(P)H"/>
    <property type="evidence" value="ECO:0007669"/>
    <property type="project" value="UniProtKB-UniRule"/>
</dbReference>
<gene>
    <name evidence="9" type="primary">TAH18</name>
    <name evidence="12" type="ORF">LY89DRAFT_650469</name>
</gene>
<feature type="domain" description="FAD-binding FR-type" evidence="11">
    <location>
        <begin position="293"/>
        <end position="549"/>
    </location>
</feature>
<dbReference type="HAMAP" id="MF_03178">
    <property type="entry name" value="NDOR1"/>
    <property type="match status" value="1"/>
</dbReference>
<evidence type="ECO:0000256" key="4">
    <source>
        <dbReference type="ARBA" id="ARBA00022630"/>
    </source>
</evidence>
<dbReference type="InterPro" id="IPR001094">
    <property type="entry name" value="Flavdoxin-like"/>
</dbReference>
<feature type="binding site" evidence="9">
    <location>
        <begin position="518"/>
        <end position="521"/>
    </location>
    <ligand>
        <name>FAD</name>
        <dbReference type="ChEBI" id="CHEBI:57692"/>
    </ligand>
</feature>
<comment type="subunit">
    <text evidence="9">Interacts with DRE2; as part of the cytosolic iron-sulfur (Fe-S) protein assembly (CIA) machinery.</text>
</comment>
<dbReference type="PANTHER" id="PTHR19384">
    <property type="entry name" value="NITRIC OXIDE SYNTHASE-RELATED"/>
    <property type="match status" value="1"/>
</dbReference>
<dbReference type="InterPro" id="IPR001709">
    <property type="entry name" value="Flavoprot_Pyr_Nucl_cyt_Rdtase"/>
</dbReference>
<sequence>MTQDVDGQRHDRTALILYGSETGNSQEVAEELGRVAERLHFMTRVCEMDSVELNLLPQFSIVLFVTSTTGQGEFPKNAQKFWKSLLRKRLPPDCLRHVSFTTFGLGDSSYIQFNHAARKLQKRLEQLGAKEIYPRGEADERHDEGTDGTFLSWSADFRKHLLSTFPLPEGVAPIPSDTLLPPKILLGLRKDPSTDKSSQKSITSPSIEANLVAPSSAQDIHLDPASHAVAKPPLPSLDITSQDPKMLYEPAEDEHAKAPLSESPPCPMLKEEYKEEPEVVDLRLPPTNMLPLPDSHNVKLKEIKRITPDTHWQDVRLLTFYLGYEFDYFVGDTITIYPKNFPTDVQALIDLMGWNDVADIELTFNNTVVRNYGAKMAMNNVPEGFVPLPNSTLRDLITHNLDITAIPNRYFFELAANHTDDPVHKLRLQEFSSAAYTDEYYDYATRPRRSILEVLHDFPTVKIPFEWALAAFPAIRGRAYSICSAAAAGAREDDRYLKIEILVAMVKYKTVLKKVRQGLCSRYLASLQPGTWICSKLSETKPYNSWTLNSENKDHLRYPIICVAPGTGVAPCRALIWSRAILEHDRRTRYSDKLDRAVGHAYLFFGGRNKKNDFFFENEYKEDNMLATVFTAFSRDQKEKRYVQDVLKEQGSLVADLIIKQHARIFVCGSSGNMPKSVRAAFLEILEKWDREERPAGFAEALLADMVKFKRYTQETW</sequence>
<dbReference type="GO" id="GO:0016226">
    <property type="term" value="P:iron-sulfur cluster assembly"/>
    <property type="evidence" value="ECO:0007669"/>
    <property type="project" value="UniProtKB-UniRule"/>
</dbReference>
<dbReference type="InterPro" id="IPR017938">
    <property type="entry name" value="Riboflavin_synthase-like_b-brl"/>
</dbReference>
<feature type="binding site" evidence="9">
    <location>
        <position position="140"/>
    </location>
    <ligand>
        <name>FMN</name>
        <dbReference type="ChEBI" id="CHEBI:58210"/>
    </ligand>
</feature>
<dbReference type="InterPro" id="IPR017927">
    <property type="entry name" value="FAD-bd_FR_type"/>
</dbReference>
<dbReference type="InterPro" id="IPR008254">
    <property type="entry name" value="Flavodoxin/NO_synth"/>
</dbReference>
<dbReference type="KEGG" id="psco:LY89DRAFT_650469"/>
<dbReference type="PRINTS" id="PR00369">
    <property type="entry name" value="FLAVODOXIN"/>
</dbReference>
<evidence type="ECO:0000256" key="9">
    <source>
        <dbReference type="HAMAP-Rule" id="MF_03178"/>
    </source>
</evidence>
<name>A0A194X321_MOLSC</name>
<dbReference type="Pfam" id="PF00175">
    <property type="entry name" value="NAD_binding_1"/>
    <property type="match status" value="1"/>
</dbReference>
<keyword evidence="5 9" id="KW-0288">FMN</keyword>
<keyword evidence="9" id="KW-0496">Mitochondrion</keyword>
<dbReference type="Gene3D" id="2.40.30.10">
    <property type="entry name" value="Translation factors"/>
    <property type="match status" value="1"/>
</dbReference>
<evidence type="ECO:0000256" key="5">
    <source>
        <dbReference type="ARBA" id="ARBA00022643"/>
    </source>
</evidence>
<comment type="cofactor">
    <cofactor evidence="2 9">
        <name>FAD</name>
        <dbReference type="ChEBI" id="CHEBI:57692"/>
    </cofactor>
</comment>
<dbReference type="GO" id="GO:0010181">
    <property type="term" value="F:FMN binding"/>
    <property type="evidence" value="ECO:0007669"/>
    <property type="project" value="UniProtKB-UniRule"/>
</dbReference>
<dbReference type="InterPro" id="IPR029039">
    <property type="entry name" value="Flavoprotein-like_sf"/>
</dbReference>
<feature type="binding site" evidence="9">
    <location>
        <begin position="20"/>
        <end position="25"/>
    </location>
    <ligand>
        <name>FMN</name>
        <dbReference type="ChEBI" id="CHEBI:58210"/>
    </ligand>
</feature>
<keyword evidence="4 9" id="KW-0285">Flavoprotein</keyword>
<feature type="binding site" evidence="9">
    <location>
        <begin position="640"/>
        <end position="644"/>
    </location>
    <ligand>
        <name>NADP(+)</name>
        <dbReference type="ChEBI" id="CHEBI:58349"/>
    </ligand>
</feature>
<evidence type="ECO:0000256" key="1">
    <source>
        <dbReference type="ARBA" id="ARBA00001917"/>
    </source>
</evidence>
<dbReference type="Gene3D" id="1.20.990.10">
    <property type="entry name" value="NADPH-cytochrome p450 Reductase, Chain A, domain 3"/>
    <property type="match status" value="1"/>
</dbReference>
<evidence type="ECO:0000313" key="12">
    <source>
        <dbReference type="EMBL" id="KUJ14576.1"/>
    </source>
</evidence>
<comment type="function">
    <text evidence="9">NADPH-dependent reductase which is a central component of the cytosolic iron-sulfur (Fe-S) protein assembly (CIA) machinery. Transfers electrons from NADPH via its FAD and FMN prosthetic groups to the [2Fe-2S] cluster of DRE2, another key component of the CIA machinery. In turn, this reduced cluster provides electrons for assembly of cytosolic iron-sulfur cluster proteins. Positively controls H(2)O(2)-induced cell death.</text>
</comment>
<feature type="binding site" evidence="9">
    <location>
        <begin position="478"/>
        <end position="481"/>
    </location>
    <ligand>
        <name>FAD</name>
        <dbReference type="ChEBI" id="CHEBI:57692"/>
    </ligand>
</feature>
<dbReference type="OrthoDB" id="1856718at2759"/>
<dbReference type="GeneID" id="28821834"/>
<dbReference type="RefSeq" id="XP_018068931.1">
    <property type="nucleotide sequence ID" value="XM_018212108.1"/>
</dbReference>
<keyword evidence="8 9" id="KW-0560">Oxidoreductase</keyword>
<dbReference type="PANTHER" id="PTHR19384:SF10">
    <property type="entry name" value="NADPH-DEPENDENT DIFLAVIN OXIDOREDUCTASE 1"/>
    <property type="match status" value="1"/>
</dbReference>
<proteinExistence type="inferred from homology"/>
<comment type="cofactor">
    <cofactor evidence="1 9">
        <name>FMN</name>
        <dbReference type="ChEBI" id="CHEBI:58210"/>
    </cofactor>
</comment>
<dbReference type="GO" id="GO:0050661">
    <property type="term" value="F:NADP binding"/>
    <property type="evidence" value="ECO:0007669"/>
    <property type="project" value="UniProtKB-UniRule"/>
</dbReference>
<keyword evidence="6 9" id="KW-0274">FAD</keyword>
<evidence type="ECO:0000259" key="10">
    <source>
        <dbReference type="PROSITE" id="PS50902"/>
    </source>
</evidence>
<organism evidence="12 13">
    <name type="scientific">Mollisia scopiformis</name>
    <name type="common">Conifer needle endophyte fungus</name>
    <name type="synonym">Phialocephala scopiformis</name>
    <dbReference type="NCBI Taxonomy" id="149040"/>
    <lineage>
        <taxon>Eukaryota</taxon>
        <taxon>Fungi</taxon>
        <taxon>Dikarya</taxon>
        <taxon>Ascomycota</taxon>
        <taxon>Pezizomycotina</taxon>
        <taxon>Leotiomycetes</taxon>
        <taxon>Helotiales</taxon>
        <taxon>Mollisiaceae</taxon>
        <taxon>Mollisia</taxon>
    </lineage>
</organism>
<dbReference type="PRINTS" id="PR00371">
    <property type="entry name" value="FPNCR"/>
</dbReference>